<dbReference type="InterPro" id="IPR038161">
    <property type="entry name" value="VirB9/CagX/TrbG_C_sf"/>
</dbReference>
<dbReference type="Gene3D" id="2.60.40.2500">
    <property type="match status" value="1"/>
</dbReference>
<accession>A0A512E2A8</accession>
<name>A0A512E2A8_9PROT</name>
<evidence type="ECO:0000313" key="4">
    <source>
        <dbReference type="EMBL" id="GEO42816.1"/>
    </source>
</evidence>
<organism evidence="4 5">
    <name type="scientific">Skermanella aerolata</name>
    <dbReference type="NCBI Taxonomy" id="393310"/>
    <lineage>
        <taxon>Bacteria</taxon>
        <taxon>Pseudomonadati</taxon>
        <taxon>Pseudomonadota</taxon>
        <taxon>Alphaproteobacteria</taxon>
        <taxon>Rhodospirillales</taxon>
        <taxon>Azospirillaceae</taxon>
        <taxon>Skermanella</taxon>
    </lineage>
</organism>
<dbReference type="InterPro" id="IPR010258">
    <property type="entry name" value="Conjugal_tfr_TrbG/VirB9/CagX"/>
</dbReference>
<evidence type="ECO:0008006" key="6">
    <source>
        <dbReference type="Google" id="ProtNLM"/>
    </source>
</evidence>
<evidence type="ECO:0000256" key="3">
    <source>
        <dbReference type="SAM" id="SignalP"/>
    </source>
</evidence>
<dbReference type="CDD" id="cd06911">
    <property type="entry name" value="VirB9_CagX_TrbG"/>
    <property type="match status" value="1"/>
</dbReference>
<comment type="caution">
    <text evidence="4">The sequence shown here is derived from an EMBL/GenBank/DDBJ whole genome shotgun (WGS) entry which is preliminary data.</text>
</comment>
<dbReference type="InterPro" id="IPR033645">
    <property type="entry name" value="VirB9/CagX/TrbG_C"/>
</dbReference>
<dbReference type="Pfam" id="PF03524">
    <property type="entry name" value="CagX"/>
    <property type="match status" value="1"/>
</dbReference>
<protein>
    <recommendedName>
        <fullName evidence="6">P-type conjugative transfer protein TrbG</fullName>
    </recommendedName>
</protein>
<evidence type="ECO:0000256" key="2">
    <source>
        <dbReference type="ARBA" id="ARBA00022729"/>
    </source>
</evidence>
<dbReference type="AlphaFoldDB" id="A0A512E2A8"/>
<proteinExistence type="inferred from homology"/>
<sequence>MNHSLMILLSSTTILGACAAGLSGGGETVIQGAPEPATRTVEVPVYVQVPEVNPPKDLPRIKRDPLKALAEVNQRSTRIPDPDDYIGATYTVPTIPGILYQIYMAEGQPTTIDLPPGQVYRAGSISNPSKWERADLGISTNDAGESIQTLLIRPYEGGLKNQTLTIKTDKTELIYKINTYKSIFHHAVVMKAPLKGLEFAASDALPGIEPFGSEPGIPVDVADYGYTIGQSKEHWRPSAVFTHAGKTWIELPVDAGKVVPPKVVDTSTGTDRPVNAYVSHKRYLVIPDQVLAKAELRWGTTAIKIERSKE</sequence>
<evidence type="ECO:0000313" key="5">
    <source>
        <dbReference type="Proteomes" id="UP000321523"/>
    </source>
</evidence>
<comment type="similarity">
    <text evidence="1">Belongs to the TrbG/VirB9 family.</text>
</comment>
<gene>
    <name evidence="4" type="ORF">SAE02_69640</name>
</gene>
<dbReference type="Proteomes" id="UP000321523">
    <property type="component" value="Unassembled WGS sequence"/>
</dbReference>
<reference evidence="4 5" key="1">
    <citation type="submission" date="2019-07" db="EMBL/GenBank/DDBJ databases">
        <title>Whole genome shotgun sequence of Skermanella aerolata NBRC 106429.</title>
        <authorList>
            <person name="Hosoyama A."/>
            <person name="Uohara A."/>
            <person name="Ohji S."/>
            <person name="Ichikawa N."/>
        </authorList>
    </citation>
    <scope>NUCLEOTIDE SEQUENCE [LARGE SCALE GENOMIC DNA]</scope>
    <source>
        <strain evidence="4 5">NBRC 106429</strain>
    </source>
</reference>
<feature type="signal peptide" evidence="3">
    <location>
        <begin position="1"/>
        <end position="19"/>
    </location>
</feature>
<keyword evidence="5" id="KW-1185">Reference proteome</keyword>
<evidence type="ECO:0000256" key="1">
    <source>
        <dbReference type="ARBA" id="ARBA00006135"/>
    </source>
</evidence>
<feature type="chain" id="PRO_5022054144" description="P-type conjugative transfer protein TrbG" evidence="3">
    <location>
        <begin position="20"/>
        <end position="310"/>
    </location>
</feature>
<keyword evidence="2 3" id="KW-0732">Signal</keyword>
<dbReference type="RefSeq" id="WP_044435901.1">
    <property type="nucleotide sequence ID" value="NZ_BJYZ01000051.1"/>
</dbReference>
<dbReference type="EMBL" id="BJYZ01000051">
    <property type="protein sequence ID" value="GEO42816.1"/>
    <property type="molecule type" value="Genomic_DNA"/>
</dbReference>